<protein>
    <submittedName>
        <fullName evidence="1">Uncharacterized protein</fullName>
    </submittedName>
</protein>
<gene>
    <name evidence="1" type="ORF">UFOVP111_112</name>
</gene>
<reference evidence="1" key="1">
    <citation type="submission" date="2020-04" db="EMBL/GenBank/DDBJ databases">
        <authorList>
            <person name="Chiriac C."/>
            <person name="Salcher M."/>
            <person name="Ghai R."/>
            <person name="Kavagutti S V."/>
        </authorList>
    </citation>
    <scope>NUCLEOTIDE SEQUENCE</scope>
</reference>
<proteinExistence type="predicted"/>
<sequence length="79" mass="9146">MPIVRKFAIQGHAIPKGPHSPRGPFPPELFQAAEMAYDESQHGDSLHEALDDVRMFRCKDCYDILYEEELNTHECEEEE</sequence>
<evidence type="ECO:0000313" key="1">
    <source>
        <dbReference type="EMBL" id="CAB4128941.1"/>
    </source>
</evidence>
<name>A0A6J5L3L8_9CAUD</name>
<dbReference type="EMBL" id="LR796226">
    <property type="protein sequence ID" value="CAB4128941.1"/>
    <property type="molecule type" value="Genomic_DNA"/>
</dbReference>
<accession>A0A6J5L3L8</accession>
<organism evidence="1">
    <name type="scientific">uncultured Caudovirales phage</name>
    <dbReference type="NCBI Taxonomy" id="2100421"/>
    <lineage>
        <taxon>Viruses</taxon>
        <taxon>Duplodnaviria</taxon>
        <taxon>Heunggongvirae</taxon>
        <taxon>Uroviricota</taxon>
        <taxon>Caudoviricetes</taxon>
        <taxon>Peduoviridae</taxon>
        <taxon>Maltschvirus</taxon>
        <taxon>Maltschvirus maltsch</taxon>
    </lineage>
</organism>